<dbReference type="SMART" id="SM00345">
    <property type="entry name" value="HTH_GNTR"/>
    <property type="match status" value="1"/>
</dbReference>
<dbReference type="PROSITE" id="PS50949">
    <property type="entry name" value="HTH_GNTR"/>
    <property type="match status" value="1"/>
</dbReference>
<dbReference type="InterPro" id="IPR036388">
    <property type="entry name" value="WH-like_DNA-bd_sf"/>
</dbReference>
<evidence type="ECO:0000313" key="7">
    <source>
        <dbReference type="Proteomes" id="UP001177080"/>
    </source>
</evidence>
<keyword evidence="7" id="KW-1185">Reference proteome</keyword>
<dbReference type="InterPro" id="IPR011711">
    <property type="entry name" value="GntR_C"/>
</dbReference>
<keyword evidence="1" id="KW-0805">Transcription regulation</keyword>
<dbReference type="Proteomes" id="UP001177080">
    <property type="component" value="Unassembled WGS sequence"/>
</dbReference>
<evidence type="ECO:0000313" key="6">
    <source>
        <dbReference type="EMBL" id="MDO6123580.1"/>
    </source>
</evidence>
<dbReference type="InterPro" id="IPR036390">
    <property type="entry name" value="WH_DNA-bd_sf"/>
</dbReference>
<organism evidence="6 7">
    <name type="scientific">Shinella curvata</name>
    <dbReference type="NCBI Taxonomy" id="1817964"/>
    <lineage>
        <taxon>Bacteria</taxon>
        <taxon>Pseudomonadati</taxon>
        <taxon>Pseudomonadota</taxon>
        <taxon>Alphaproteobacteria</taxon>
        <taxon>Hyphomicrobiales</taxon>
        <taxon>Rhizobiaceae</taxon>
        <taxon>Shinella</taxon>
    </lineage>
</organism>
<dbReference type="InterPro" id="IPR008920">
    <property type="entry name" value="TF_FadR/GntR_C"/>
</dbReference>
<evidence type="ECO:0000256" key="4">
    <source>
        <dbReference type="SAM" id="MobiDB-lite"/>
    </source>
</evidence>
<comment type="caution">
    <text evidence="6">The sequence shown here is derived from an EMBL/GenBank/DDBJ whole genome shotgun (WGS) entry which is preliminary data.</text>
</comment>
<dbReference type="PANTHER" id="PTHR43537:SF53">
    <property type="entry name" value="HTH-TYPE TRANSCRIPTIONAL REPRESSOR NANR"/>
    <property type="match status" value="1"/>
</dbReference>
<evidence type="ECO:0000259" key="5">
    <source>
        <dbReference type="PROSITE" id="PS50949"/>
    </source>
</evidence>
<dbReference type="SUPFAM" id="SSF48008">
    <property type="entry name" value="GntR ligand-binding domain-like"/>
    <property type="match status" value="1"/>
</dbReference>
<sequence>MAVVLYCCAQSDSTFKFTWVVNRNSMAIERLAGAERPPIEGEAMEQASKTTAGERASATKSRKRTGPTDEYIHGEIYSAIINHRLRPATPLQEDALAGAFGVSRTIIRKVLQRLAHEKLVELIPNKGAFVARPSIEEARQVFEARRGIECLLIEKLALTVTEENIRQLTGMVEAEAEAVARNDKKRRVQLSGDFHLELSNMAGNVVMRDFVQELVSRTSLIIALYESPGAVPCSHGEHAEIIDALKRKDAKRAANLMDHHLRHIEAQIDLEEQPTRVDFTALFRNV</sequence>
<feature type="region of interest" description="Disordered" evidence="4">
    <location>
        <begin position="37"/>
        <end position="67"/>
    </location>
</feature>
<evidence type="ECO:0000256" key="2">
    <source>
        <dbReference type="ARBA" id="ARBA00023125"/>
    </source>
</evidence>
<dbReference type="Gene3D" id="1.20.120.530">
    <property type="entry name" value="GntR ligand-binding domain-like"/>
    <property type="match status" value="1"/>
</dbReference>
<dbReference type="Pfam" id="PF00392">
    <property type="entry name" value="GntR"/>
    <property type="match status" value="1"/>
</dbReference>
<dbReference type="EMBL" id="WHSC02000009">
    <property type="protein sequence ID" value="MDO6123580.1"/>
    <property type="molecule type" value="Genomic_DNA"/>
</dbReference>
<proteinExistence type="predicted"/>
<protein>
    <submittedName>
        <fullName evidence="6">GntR family transcriptional regulator</fullName>
    </submittedName>
</protein>
<keyword evidence="2" id="KW-0238">DNA-binding</keyword>
<dbReference type="Gene3D" id="1.10.10.10">
    <property type="entry name" value="Winged helix-like DNA-binding domain superfamily/Winged helix DNA-binding domain"/>
    <property type="match status" value="1"/>
</dbReference>
<gene>
    <name evidence="6" type="ORF">GB928_020495</name>
</gene>
<dbReference type="SMART" id="SM00895">
    <property type="entry name" value="FCD"/>
    <property type="match status" value="1"/>
</dbReference>
<dbReference type="PANTHER" id="PTHR43537">
    <property type="entry name" value="TRANSCRIPTIONAL REGULATOR, GNTR FAMILY"/>
    <property type="match status" value="1"/>
</dbReference>
<dbReference type="SUPFAM" id="SSF46785">
    <property type="entry name" value="Winged helix' DNA-binding domain"/>
    <property type="match status" value="1"/>
</dbReference>
<accession>A0ABT8XIN9</accession>
<keyword evidence="3" id="KW-0804">Transcription</keyword>
<dbReference type="CDD" id="cd07377">
    <property type="entry name" value="WHTH_GntR"/>
    <property type="match status" value="1"/>
</dbReference>
<evidence type="ECO:0000256" key="3">
    <source>
        <dbReference type="ARBA" id="ARBA00023163"/>
    </source>
</evidence>
<dbReference type="Pfam" id="PF07729">
    <property type="entry name" value="FCD"/>
    <property type="match status" value="1"/>
</dbReference>
<reference evidence="6" key="1">
    <citation type="submission" date="2022-04" db="EMBL/GenBank/DDBJ databases">
        <title>Shinella lacus sp. nov., a novel member of the genus Shinella from water.</title>
        <authorList>
            <person name="Deng Y."/>
        </authorList>
    </citation>
    <scope>NUCLEOTIDE SEQUENCE</scope>
    <source>
        <strain evidence="6">JCM 31239</strain>
    </source>
</reference>
<name>A0ABT8XIN9_9HYPH</name>
<evidence type="ECO:0000256" key="1">
    <source>
        <dbReference type="ARBA" id="ARBA00023015"/>
    </source>
</evidence>
<dbReference type="InterPro" id="IPR000524">
    <property type="entry name" value="Tscrpt_reg_HTH_GntR"/>
</dbReference>
<feature type="domain" description="HTH gntR-type" evidence="5">
    <location>
        <begin position="66"/>
        <end position="133"/>
    </location>
</feature>